<dbReference type="EMBL" id="QRBI01000120">
    <property type="protein sequence ID" value="RMC06337.1"/>
    <property type="molecule type" value="Genomic_DNA"/>
</dbReference>
<feature type="region of interest" description="Disordered" evidence="1">
    <location>
        <begin position="1"/>
        <end position="24"/>
    </location>
</feature>
<gene>
    <name evidence="2" type="ORF">DUI87_15768</name>
</gene>
<keyword evidence="3" id="KW-1185">Reference proteome</keyword>
<evidence type="ECO:0000313" key="3">
    <source>
        <dbReference type="Proteomes" id="UP000269221"/>
    </source>
</evidence>
<dbReference type="AlphaFoldDB" id="A0A3M0KGT3"/>
<reference evidence="2 3" key="1">
    <citation type="submission" date="2018-07" db="EMBL/GenBank/DDBJ databases">
        <title>A high quality draft genome assembly of the barn swallow (H. rustica rustica).</title>
        <authorList>
            <person name="Formenti G."/>
            <person name="Chiara M."/>
            <person name="Poveda L."/>
            <person name="Francoijs K.-J."/>
            <person name="Bonisoli-Alquati A."/>
            <person name="Canova L."/>
            <person name="Gianfranceschi L."/>
            <person name="Horner D.S."/>
            <person name="Saino N."/>
        </authorList>
    </citation>
    <scope>NUCLEOTIDE SEQUENCE [LARGE SCALE GENOMIC DNA]</scope>
    <source>
        <strain evidence="2">Chelidonia</strain>
        <tissue evidence="2">Blood</tissue>
    </source>
</reference>
<accession>A0A3M0KGT3</accession>
<organism evidence="2 3">
    <name type="scientific">Hirundo rustica rustica</name>
    <dbReference type="NCBI Taxonomy" id="333673"/>
    <lineage>
        <taxon>Eukaryota</taxon>
        <taxon>Metazoa</taxon>
        <taxon>Chordata</taxon>
        <taxon>Craniata</taxon>
        <taxon>Vertebrata</taxon>
        <taxon>Euteleostomi</taxon>
        <taxon>Archelosauria</taxon>
        <taxon>Archosauria</taxon>
        <taxon>Dinosauria</taxon>
        <taxon>Saurischia</taxon>
        <taxon>Theropoda</taxon>
        <taxon>Coelurosauria</taxon>
        <taxon>Aves</taxon>
        <taxon>Neognathae</taxon>
        <taxon>Neoaves</taxon>
        <taxon>Telluraves</taxon>
        <taxon>Australaves</taxon>
        <taxon>Passeriformes</taxon>
        <taxon>Sylvioidea</taxon>
        <taxon>Hirundinidae</taxon>
        <taxon>Hirundo</taxon>
    </lineage>
</organism>
<protein>
    <recommendedName>
        <fullName evidence="4">Endonuclease/exonuclease/phosphatase domain-containing protein</fullName>
    </recommendedName>
</protein>
<evidence type="ECO:0000256" key="1">
    <source>
        <dbReference type="SAM" id="MobiDB-lite"/>
    </source>
</evidence>
<evidence type="ECO:0008006" key="4">
    <source>
        <dbReference type="Google" id="ProtNLM"/>
    </source>
</evidence>
<evidence type="ECO:0000313" key="2">
    <source>
        <dbReference type="EMBL" id="RMC06337.1"/>
    </source>
</evidence>
<comment type="caution">
    <text evidence="2">The sequence shown here is derived from an EMBL/GenBank/DDBJ whole genome shotgun (WGS) entry which is preliminary data.</text>
</comment>
<proteinExistence type="predicted"/>
<sequence length="147" mass="16640">MEEQNSWAQVIPEVPGKADDNFPPQVTETTRRAALLDLVLRNAKWLLGNVKGILGCSLVCSDHEAVEFKILRDVRRDNKQSHSPVHQEGRLWDKVLQGRENWFYVASTHEDEKFAASFEEVSSTRATACQITDSGNPQDTTCLNHVY</sequence>
<name>A0A3M0KGT3_HIRRU</name>
<dbReference type="Proteomes" id="UP000269221">
    <property type="component" value="Unassembled WGS sequence"/>
</dbReference>